<keyword evidence="4" id="KW-1185">Reference proteome</keyword>
<feature type="region of interest" description="Disordered" evidence="1">
    <location>
        <begin position="890"/>
        <end position="922"/>
    </location>
</feature>
<keyword evidence="2" id="KW-0812">Transmembrane</keyword>
<feature type="region of interest" description="Disordered" evidence="1">
    <location>
        <begin position="819"/>
        <end position="874"/>
    </location>
</feature>
<feature type="region of interest" description="Disordered" evidence="1">
    <location>
        <begin position="503"/>
        <end position="537"/>
    </location>
</feature>
<evidence type="ECO:0000256" key="2">
    <source>
        <dbReference type="SAM" id="Phobius"/>
    </source>
</evidence>
<feature type="compositionally biased region" description="Basic residues" evidence="1">
    <location>
        <begin position="282"/>
        <end position="295"/>
    </location>
</feature>
<sequence length="1007" mass="108513">MARATDEAASEATLGGPSRRVPAGDAPEIDGFFVDAGPFFQKREWVGQDNVGEVLSVCDFVKGRGMAAKMHATGTPLRITSARDDDLVCSVQTIVHVLAEGGRAEGSRGGWKEVSDADKVDADLDVGVVAERSTDKPSGISTSAGQQRDDDLVCRMQTIVAQTEVLLPGGSGASCIAPTICNPVTEGDLMCSGQMVGTATAQAARPAETALGRHWPAGVMVTLPRTVDPGDAFICGARAEGFEEGIEPVKARWQSSQKPDQQSGQRPYWQKAPQSSLSQRSSIRKSKRKISKKSSTRTISPKTGAQNVGFLFFLAIVLVVLASMAEVMVLAFAIYLPFKNLAIRMCRPTKREIERHSLRLLVTAIDSSSNPLLNSPLLYSTRPKEHPEGQFTEVGFLALIIESISVRNYVEAEEEFTTTPTGDFGIPLDRIVNNPDLSGREYEGEQKSIKAVGDEEMNTASNYPNAAFSPGCDFVLPQIRGGIKKSEKLRAISRAPVNVVAARQKKQANRPPPPGFEARQPAEFSRQPPWSPLPRPGSIEIPNELGIEFNVALQTFFTLKIVSVVALRIDPTYPSHHLVFPAYAEARLPVAGITPSPSAFRPCVPQRAVGNLSFFLSISHSVAFSSNPYVFPNRGGLANQCEPATQFRNTTQHAEHNPDPRTHGTVAPLEVGKKLWKLIDASGSAPGEAQYEMRAASPEPWEGEGDKLAWGEFEELENARGAVEADAASDTDSGDSASTRLLETGMAVSPRLKTRSPAPPTAADLPAEHREAAHPASLNPWDAGVDNGVDLPDPWEGEEVGDDGGWAEFEEIQNARRAATDAASFTDSDGTTDMPEPPRVEAPSPVPAVQEMTPNAGANRPESPNPWDAEPADGETWDCVMGFVPENHATEGAPIIPAAPRDADDGAEEHRVEDVPPAQPEGLPIYATEVEPAEPEEVDFELDPDALRPFAVDEEGVDISERVQIDGWLFIGPCNVNTSHGGSICFHECYYAGQIEAVKMLAHQNPY</sequence>
<reference evidence="4" key="1">
    <citation type="journal article" date="2018" name="Nat. Microbiol.">
        <title>Leveraging single-cell genomics to expand the fungal tree of life.</title>
        <authorList>
            <person name="Ahrendt S.R."/>
            <person name="Quandt C.A."/>
            <person name="Ciobanu D."/>
            <person name="Clum A."/>
            <person name="Salamov A."/>
            <person name="Andreopoulos B."/>
            <person name="Cheng J.F."/>
            <person name="Woyke T."/>
            <person name="Pelin A."/>
            <person name="Henrissat B."/>
            <person name="Reynolds N.K."/>
            <person name="Benny G.L."/>
            <person name="Smith M.E."/>
            <person name="James T.Y."/>
            <person name="Grigoriev I.V."/>
        </authorList>
    </citation>
    <scope>NUCLEOTIDE SEQUENCE [LARGE SCALE GENOMIC DNA]</scope>
</reference>
<feature type="region of interest" description="Disordered" evidence="1">
    <location>
        <begin position="1"/>
        <end position="26"/>
    </location>
</feature>
<accession>A0A4P9WUJ2</accession>
<feature type="region of interest" description="Disordered" evidence="1">
    <location>
        <begin position="686"/>
        <end position="705"/>
    </location>
</feature>
<feature type="transmembrane region" description="Helical" evidence="2">
    <location>
        <begin position="310"/>
        <end position="338"/>
    </location>
</feature>
<feature type="compositionally biased region" description="Polar residues" evidence="1">
    <location>
        <begin position="253"/>
        <end position="265"/>
    </location>
</feature>
<keyword evidence="2" id="KW-0472">Membrane</keyword>
<dbReference type="EMBL" id="KZ993821">
    <property type="protein sequence ID" value="RKO94776.1"/>
    <property type="molecule type" value="Genomic_DNA"/>
</dbReference>
<feature type="region of interest" description="Disordered" evidence="1">
    <location>
        <begin position="745"/>
        <end position="764"/>
    </location>
</feature>
<feature type="region of interest" description="Disordered" evidence="1">
    <location>
        <begin position="250"/>
        <end position="299"/>
    </location>
</feature>
<evidence type="ECO:0000313" key="3">
    <source>
        <dbReference type="EMBL" id="RKO94776.1"/>
    </source>
</evidence>
<dbReference type="Proteomes" id="UP000269721">
    <property type="component" value="Unassembled WGS sequence"/>
</dbReference>
<keyword evidence="2" id="KW-1133">Transmembrane helix</keyword>
<gene>
    <name evidence="3" type="ORF">BDK51DRAFT_42544</name>
</gene>
<protein>
    <submittedName>
        <fullName evidence="3">Uncharacterized protein</fullName>
    </submittedName>
</protein>
<feature type="compositionally biased region" description="Low complexity" evidence="1">
    <location>
        <begin position="820"/>
        <end position="833"/>
    </location>
</feature>
<name>A0A4P9WUJ2_9FUNG</name>
<feature type="compositionally biased region" description="Basic and acidic residues" evidence="1">
    <location>
        <begin position="901"/>
        <end position="914"/>
    </location>
</feature>
<dbReference type="AlphaFoldDB" id="A0A4P9WUJ2"/>
<proteinExistence type="predicted"/>
<evidence type="ECO:0000313" key="4">
    <source>
        <dbReference type="Proteomes" id="UP000269721"/>
    </source>
</evidence>
<evidence type="ECO:0000256" key="1">
    <source>
        <dbReference type="SAM" id="MobiDB-lite"/>
    </source>
</evidence>
<organism evidence="3 4">
    <name type="scientific">Blyttiomyces helicus</name>
    <dbReference type="NCBI Taxonomy" id="388810"/>
    <lineage>
        <taxon>Eukaryota</taxon>
        <taxon>Fungi</taxon>
        <taxon>Fungi incertae sedis</taxon>
        <taxon>Chytridiomycota</taxon>
        <taxon>Chytridiomycota incertae sedis</taxon>
        <taxon>Chytridiomycetes</taxon>
        <taxon>Chytridiomycetes incertae sedis</taxon>
        <taxon>Blyttiomyces</taxon>
    </lineage>
</organism>
<feature type="region of interest" description="Disordered" evidence="1">
    <location>
        <begin position="769"/>
        <end position="789"/>
    </location>
</feature>